<reference evidence="2" key="1">
    <citation type="submission" date="2020-01" db="EMBL/GenBank/DDBJ databases">
        <authorList>
            <consortium name="DOE Joint Genome Institute"/>
            <person name="Haridas S."/>
            <person name="Albert R."/>
            <person name="Binder M."/>
            <person name="Bloem J."/>
            <person name="Labutti K."/>
            <person name="Salamov A."/>
            <person name="Andreopoulos B."/>
            <person name="Baker S.E."/>
            <person name="Barry K."/>
            <person name="Bills G."/>
            <person name="Bluhm B.H."/>
            <person name="Cannon C."/>
            <person name="Castanera R."/>
            <person name="Culley D.E."/>
            <person name="Daum C."/>
            <person name="Ezra D."/>
            <person name="Gonzalez J.B."/>
            <person name="Henrissat B."/>
            <person name="Kuo A."/>
            <person name="Liang C."/>
            <person name="Lipzen A."/>
            <person name="Lutzoni F."/>
            <person name="Magnuson J."/>
            <person name="Mondo S."/>
            <person name="Nolan M."/>
            <person name="Ohm R."/>
            <person name="Pangilinan J."/>
            <person name="Park H.-J."/>
            <person name="Ramirez L."/>
            <person name="Alfaro M."/>
            <person name="Sun H."/>
            <person name="Tritt A."/>
            <person name="Yoshinaga Y."/>
            <person name="Zwiers L.-H."/>
            <person name="Turgeon B.G."/>
            <person name="Goodwin S.B."/>
            <person name="Spatafora J.W."/>
            <person name="Crous P.W."/>
            <person name="Grigoriev I.V."/>
        </authorList>
    </citation>
    <scope>NUCLEOTIDE SEQUENCE</scope>
    <source>
        <strain evidence="2">P77</strain>
    </source>
</reference>
<evidence type="ECO:0000313" key="3">
    <source>
        <dbReference type="Proteomes" id="UP000800040"/>
    </source>
</evidence>
<dbReference type="Proteomes" id="UP000800040">
    <property type="component" value="Unassembled WGS sequence"/>
</dbReference>
<evidence type="ECO:0000313" key="2">
    <source>
        <dbReference type="EMBL" id="KAF1828430.1"/>
    </source>
</evidence>
<proteinExistence type="predicted"/>
<dbReference type="PANTHER" id="PTHR10622">
    <property type="entry name" value="HET DOMAIN-CONTAINING PROTEIN"/>
    <property type="match status" value="1"/>
</dbReference>
<dbReference type="InterPro" id="IPR010730">
    <property type="entry name" value="HET"/>
</dbReference>
<evidence type="ECO:0000259" key="1">
    <source>
        <dbReference type="Pfam" id="PF06985"/>
    </source>
</evidence>
<protein>
    <submittedName>
        <fullName evidence="2">HET-domain-containing protein</fullName>
    </submittedName>
</protein>
<name>A0A6A5JYA8_9PLEO</name>
<sequence>MRLLQLQGGGSFSLVEFQGNNVPPYAILSHTWGPNNEEVIYQDLLSGTGEGKSGYRKLTFCAKQAAKDGLQYIWIDTCCINKDSSAELSEAINSMFRWYYEAVKCYVFLSDVSTAGSAETSVTFPETRWFTRGWTLQELLAPARVEFFSREGDLLGDKHSRVQEISEITNIATEALEGRIMSSFCVEERMSWASRRETTHKEDKAIGWQWLKYGPHSKSEPVWDTV</sequence>
<organism evidence="2 3">
    <name type="scientific">Decorospora gaudefroyi</name>
    <dbReference type="NCBI Taxonomy" id="184978"/>
    <lineage>
        <taxon>Eukaryota</taxon>
        <taxon>Fungi</taxon>
        <taxon>Dikarya</taxon>
        <taxon>Ascomycota</taxon>
        <taxon>Pezizomycotina</taxon>
        <taxon>Dothideomycetes</taxon>
        <taxon>Pleosporomycetidae</taxon>
        <taxon>Pleosporales</taxon>
        <taxon>Pleosporineae</taxon>
        <taxon>Pleosporaceae</taxon>
        <taxon>Decorospora</taxon>
    </lineage>
</organism>
<feature type="domain" description="Heterokaryon incompatibility" evidence="1">
    <location>
        <begin position="25"/>
        <end position="114"/>
    </location>
</feature>
<accession>A0A6A5JYA8</accession>
<dbReference type="OrthoDB" id="20872at2759"/>
<dbReference type="EMBL" id="ML975548">
    <property type="protein sequence ID" value="KAF1828430.1"/>
    <property type="molecule type" value="Genomic_DNA"/>
</dbReference>
<dbReference type="PANTHER" id="PTHR10622:SF11">
    <property type="entry name" value="HET-DOMAIN-CONTAINING PROTEIN"/>
    <property type="match status" value="1"/>
</dbReference>
<gene>
    <name evidence="2" type="ORF">BDW02DRAFT_593256</name>
</gene>
<keyword evidence="3" id="KW-1185">Reference proteome</keyword>
<dbReference type="Pfam" id="PF06985">
    <property type="entry name" value="HET"/>
    <property type="match status" value="1"/>
</dbReference>
<dbReference type="AlphaFoldDB" id="A0A6A5JYA8"/>